<sequence length="231" mass="27292">MRPEWEAWVWMEFEEAYQSWIASHRRKRTGDAGRRIENGLGHAERTFAEKVWWPAFYQFDNLHPEYAVRDFRDGLRYIDFAYIQPGFQIAIEIDGQATHWTHSQEEFIDDRLRQNDLVIDGWYVIRFPYVVVSDRARNCQRTLQQLIGRLTVEVSKGLGALRVLDREIVRLAIGAGRPITTRDIVTRFRLERHAASEHLKRLVASGWLEPASGSQRIRSYRVRPQWANLRV</sequence>
<dbReference type="Gene3D" id="3.40.960.10">
    <property type="entry name" value="VSR Endonuclease"/>
    <property type="match status" value="1"/>
</dbReference>
<protein>
    <submittedName>
        <fullName evidence="1">Very-short-patch-repair endonuclease</fullName>
    </submittedName>
</protein>
<name>A0ABT9XH83_9BACL</name>
<organism evidence="1 2">
    <name type="scientific">Alicyclobacillus cycloheptanicus</name>
    <dbReference type="NCBI Taxonomy" id="1457"/>
    <lineage>
        <taxon>Bacteria</taxon>
        <taxon>Bacillati</taxon>
        <taxon>Bacillota</taxon>
        <taxon>Bacilli</taxon>
        <taxon>Bacillales</taxon>
        <taxon>Alicyclobacillaceae</taxon>
        <taxon>Alicyclobacillus</taxon>
    </lineage>
</organism>
<gene>
    <name evidence="1" type="ORF">J2S03_001226</name>
</gene>
<proteinExistence type="predicted"/>
<dbReference type="GO" id="GO:0004519">
    <property type="term" value="F:endonuclease activity"/>
    <property type="evidence" value="ECO:0007669"/>
    <property type="project" value="UniProtKB-KW"/>
</dbReference>
<evidence type="ECO:0000313" key="1">
    <source>
        <dbReference type="EMBL" id="MDQ0189394.1"/>
    </source>
</evidence>
<keyword evidence="1" id="KW-0255">Endonuclease</keyword>
<dbReference type="Gene3D" id="1.10.10.10">
    <property type="entry name" value="Winged helix-like DNA-binding domain superfamily/Winged helix DNA-binding domain"/>
    <property type="match status" value="1"/>
</dbReference>
<dbReference type="Proteomes" id="UP001232973">
    <property type="component" value="Unassembled WGS sequence"/>
</dbReference>
<reference evidence="1 2" key="1">
    <citation type="submission" date="2023-07" db="EMBL/GenBank/DDBJ databases">
        <title>Genomic Encyclopedia of Type Strains, Phase IV (KMG-IV): sequencing the most valuable type-strain genomes for metagenomic binning, comparative biology and taxonomic classification.</title>
        <authorList>
            <person name="Goeker M."/>
        </authorList>
    </citation>
    <scope>NUCLEOTIDE SEQUENCE [LARGE SCALE GENOMIC DNA]</scope>
    <source>
        <strain evidence="1 2">DSM 4006</strain>
    </source>
</reference>
<dbReference type="SUPFAM" id="SSF46785">
    <property type="entry name" value="Winged helix' DNA-binding domain"/>
    <property type="match status" value="1"/>
</dbReference>
<accession>A0ABT9XH83</accession>
<evidence type="ECO:0000313" key="2">
    <source>
        <dbReference type="Proteomes" id="UP001232973"/>
    </source>
</evidence>
<dbReference type="InterPro" id="IPR036388">
    <property type="entry name" value="WH-like_DNA-bd_sf"/>
</dbReference>
<keyword evidence="1" id="KW-0540">Nuclease</keyword>
<dbReference type="InterPro" id="IPR036390">
    <property type="entry name" value="WH_DNA-bd_sf"/>
</dbReference>
<dbReference type="EMBL" id="JAUSTP010000007">
    <property type="protein sequence ID" value="MDQ0189394.1"/>
    <property type="molecule type" value="Genomic_DNA"/>
</dbReference>
<keyword evidence="1" id="KW-0378">Hydrolase</keyword>
<keyword evidence="2" id="KW-1185">Reference proteome</keyword>
<dbReference type="RefSeq" id="WP_274457057.1">
    <property type="nucleotide sequence ID" value="NZ_CP067097.1"/>
</dbReference>
<comment type="caution">
    <text evidence="1">The sequence shown here is derived from an EMBL/GenBank/DDBJ whole genome shotgun (WGS) entry which is preliminary data.</text>
</comment>